<evidence type="ECO:0000313" key="11">
    <source>
        <dbReference type="RefSeq" id="XP_018494202.1"/>
    </source>
</evidence>
<dbReference type="InterPro" id="IPR011990">
    <property type="entry name" value="TPR-like_helical_dom_sf"/>
</dbReference>
<dbReference type="Gene3D" id="1.25.40.10">
    <property type="entry name" value="Tetratricopeptide repeat domain"/>
    <property type="match status" value="2"/>
</dbReference>
<dbReference type="Proteomes" id="UP000694867">
    <property type="component" value="Unplaced"/>
</dbReference>
<feature type="compositionally biased region" description="Acidic residues" evidence="8">
    <location>
        <begin position="1"/>
        <end position="32"/>
    </location>
</feature>
<feature type="region of interest" description="Disordered" evidence="8">
    <location>
        <begin position="1"/>
        <end position="40"/>
    </location>
</feature>
<evidence type="ECO:0000256" key="5">
    <source>
        <dbReference type="ARBA" id="ARBA00023187"/>
    </source>
</evidence>
<evidence type="ECO:0000256" key="1">
    <source>
        <dbReference type="ARBA" id="ARBA00004123"/>
    </source>
</evidence>
<dbReference type="SUPFAM" id="SSF54928">
    <property type="entry name" value="RNA-binding domain, RBD"/>
    <property type="match status" value="2"/>
</dbReference>
<evidence type="ECO:0000256" key="3">
    <source>
        <dbReference type="ARBA" id="ARBA00022737"/>
    </source>
</evidence>
<dbReference type="GO" id="GO:0003723">
    <property type="term" value="F:RNA binding"/>
    <property type="evidence" value="ECO:0007669"/>
    <property type="project" value="UniProtKB-UniRule"/>
</dbReference>
<organism evidence="10 11">
    <name type="scientific">Galendromus occidentalis</name>
    <name type="common">western predatory mite</name>
    <dbReference type="NCBI Taxonomy" id="34638"/>
    <lineage>
        <taxon>Eukaryota</taxon>
        <taxon>Metazoa</taxon>
        <taxon>Ecdysozoa</taxon>
        <taxon>Arthropoda</taxon>
        <taxon>Chelicerata</taxon>
        <taxon>Arachnida</taxon>
        <taxon>Acari</taxon>
        <taxon>Parasitiformes</taxon>
        <taxon>Mesostigmata</taxon>
        <taxon>Gamasina</taxon>
        <taxon>Phytoseioidea</taxon>
        <taxon>Phytoseiidae</taxon>
        <taxon>Typhlodrominae</taxon>
        <taxon>Galendromus</taxon>
    </lineage>
</organism>
<dbReference type="SUPFAM" id="SSF48452">
    <property type="entry name" value="TPR-like"/>
    <property type="match status" value="1"/>
</dbReference>
<evidence type="ECO:0000313" key="10">
    <source>
        <dbReference type="Proteomes" id="UP000694867"/>
    </source>
</evidence>
<feature type="region of interest" description="Disordered" evidence="8">
    <location>
        <begin position="788"/>
        <end position="812"/>
    </location>
</feature>
<keyword evidence="2" id="KW-0507">mRNA processing</keyword>
<evidence type="ECO:0000256" key="8">
    <source>
        <dbReference type="SAM" id="MobiDB-lite"/>
    </source>
</evidence>
<dbReference type="KEGG" id="goe:100903692"/>
<dbReference type="GeneID" id="100903692"/>
<dbReference type="GO" id="GO:0006397">
    <property type="term" value="P:mRNA processing"/>
    <property type="evidence" value="ECO:0007669"/>
    <property type="project" value="UniProtKB-KW"/>
</dbReference>
<dbReference type="InterPro" id="IPR000504">
    <property type="entry name" value="RRM_dom"/>
</dbReference>
<dbReference type="InterPro" id="IPR003107">
    <property type="entry name" value="HAT"/>
</dbReference>
<dbReference type="PANTHER" id="PTHR17204">
    <property type="entry name" value="PRE-MRNA PROCESSING PROTEIN PRP39-RELATED"/>
    <property type="match status" value="1"/>
</dbReference>
<evidence type="ECO:0000256" key="6">
    <source>
        <dbReference type="ARBA" id="ARBA00023242"/>
    </source>
</evidence>
<dbReference type="PANTHER" id="PTHR17204:SF25">
    <property type="entry name" value="RRM DOMAIN-CONTAINING PROTEIN"/>
    <property type="match status" value="1"/>
</dbReference>
<dbReference type="SMART" id="SM00386">
    <property type="entry name" value="HAT"/>
    <property type="match status" value="7"/>
</dbReference>
<dbReference type="Pfam" id="PF00076">
    <property type="entry name" value="RRM_1"/>
    <property type="match status" value="2"/>
</dbReference>
<comment type="subcellular location">
    <subcellularLocation>
        <location evidence="1">Nucleus</location>
    </subcellularLocation>
</comment>
<keyword evidence="3" id="KW-0677">Repeat</keyword>
<dbReference type="RefSeq" id="XP_018494202.1">
    <property type="nucleotide sequence ID" value="XM_018638686.1"/>
</dbReference>
<feature type="domain" description="RRM" evidence="9">
    <location>
        <begin position="715"/>
        <end position="792"/>
    </location>
</feature>
<keyword evidence="10" id="KW-1185">Reference proteome</keyword>
<evidence type="ECO:0000256" key="7">
    <source>
        <dbReference type="PROSITE-ProRule" id="PRU00176"/>
    </source>
</evidence>
<feature type="compositionally biased region" description="Basic and acidic residues" evidence="8">
    <location>
        <begin position="574"/>
        <end position="593"/>
    </location>
</feature>
<keyword evidence="6" id="KW-0539">Nucleus</keyword>
<evidence type="ECO:0000259" key="9">
    <source>
        <dbReference type="PROSITE" id="PS50102"/>
    </source>
</evidence>
<sequence length="858" mass="98379">MQDDNPEEMETNQAEAIDDSGDSDLESDGEDTDAQRETSNARLKAFEQSIAENPYNYSVHEDFIKFLEKGDDLDKLRAAREAMAKLFPLTPQLWLTWIRQEIDLCLDEEEKLKVLELFQRAVKDYTSVDVWLEYCQFGIGLSGEGNFERARAIFEEACNKVGLHVQKGSLIFEAYREFELAIYATMPDGAAPDDKLAKDKEKQRRKIVSLFKRQLSVPLFDMEKTLAELKEFAAHEADSNIILIYQKALKKLESIHPFEMKLNNLSSPATFGDYEEYLELEIREGDAARIQMLFERAVTDDCLRVELWEKYNKYMDLTLKIDSLALPVHERSIRNVPWSSSLWVSYLTCLERMSAPTEKIEAILKDARQVAILSATDALNLWIFHLSNLRRKIDFKEPSSELVEQLRELFEKAEVELTEFTDADTEQHLESLFYYWATVEANLGNTQRWREIWQKITRQGASSQVKTWLSYANFEKTYGDFKHYRKVLQRGLYASADWPEQIGEQWVQAELQEGTLDGLQEAQSKFEARMRVVNEKRDKAATRELLNAQSTQPPELSSKRELKPKKRKASESPVKNDSEDKKGKWKNLSDGDGFKMPLPVGPKSSEGSGTSHKPAPSDDDPLREAQTVFLSNLAYEVEEEKIREVFKDVGRIEELRLVRDYKHRCKGFGYLVFDDLNSVQSALKKDRAPIDGRPVFVSRCNERKQFEFSLGLEKNKLFVKNVPLDATKEELQELFARCGALSDVRLCVLRNGKFKGMAYIDFVDEPSASAAVVKFDGFDMRGKTLSVAISNPPPRKEKSLTQAPERKSKEPTMKTRLFVPRSLLTKAATDKSHSVTAETKNLGAAATNDDFRNLFLNK</sequence>
<dbReference type="Gene3D" id="3.30.70.330">
    <property type="match status" value="2"/>
</dbReference>
<dbReference type="PROSITE" id="PS50102">
    <property type="entry name" value="RRM"/>
    <property type="match status" value="2"/>
</dbReference>
<dbReference type="CDD" id="cd12391">
    <property type="entry name" value="RRM1_SART3"/>
    <property type="match status" value="1"/>
</dbReference>
<feature type="domain" description="RRM" evidence="9">
    <location>
        <begin position="626"/>
        <end position="702"/>
    </location>
</feature>
<proteinExistence type="predicted"/>
<dbReference type="InterPro" id="IPR035979">
    <property type="entry name" value="RBD_domain_sf"/>
</dbReference>
<dbReference type="GO" id="GO:0008380">
    <property type="term" value="P:RNA splicing"/>
    <property type="evidence" value="ECO:0007669"/>
    <property type="project" value="UniProtKB-KW"/>
</dbReference>
<keyword evidence="4 7" id="KW-0694">RNA-binding</keyword>
<evidence type="ECO:0000256" key="2">
    <source>
        <dbReference type="ARBA" id="ARBA00022664"/>
    </source>
</evidence>
<name>A0AAJ7L2Z9_9ACAR</name>
<accession>A0AAJ7L2Z9</accession>
<dbReference type="InterPro" id="IPR012677">
    <property type="entry name" value="Nucleotide-bd_a/b_plait_sf"/>
</dbReference>
<protein>
    <submittedName>
        <fullName evidence="11">Squamous cell carcinoma antigen recognized by T-cells 3</fullName>
    </submittedName>
</protein>
<feature type="region of interest" description="Disordered" evidence="8">
    <location>
        <begin position="544"/>
        <end position="622"/>
    </location>
</feature>
<keyword evidence="5" id="KW-0508">mRNA splicing</keyword>
<evidence type="ECO:0000256" key="4">
    <source>
        <dbReference type="ARBA" id="ARBA00022884"/>
    </source>
</evidence>
<feature type="compositionally biased region" description="Basic and acidic residues" evidence="8">
    <location>
        <begin position="794"/>
        <end position="812"/>
    </location>
</feature>
<reference evidence="11" key="1">
    <citation type="submission" date="2025-08" db="UniProtKB">
        <authorList>
            <consortium name="RefSeq"/>
        </authorList>
    </citation>
    <scope>IDENTIFICATION</scope>
</reference>
<dbReference type="GO" id="GO:0005634">
    <property type="term" value="C:nucleus"/>
    <property type="evidence" value="ECO:0007669"/>
    <property type="project" value="UniProtKB-SubCell"/>
</dbReference>
<dbReference type="Pfam" id="PF23240">
    <property type="entry name" value="HAT_PRP39_N"/>
    <property type="match status" value="1"/>
</dbReference>
<dbReference type="SMART" id="SM00360">
    <property type="entry name" value="RRM"/>
    <property type="match status" value="2"/>
</dbReference>
<dbReference type="InterPro" id="IPR034217">
    <property type="entry name" value="SART3_RRM1"/>
</dbReference>
<dbReference type="AlphaFoldDB" id="A0AAJ7L2Z9"/>
<gene>
    <name evidence="11" type="primary">LOC100903692</name>
</gene>